<evidence type="ECO:0000313" key="4">
    <source>
        <dbReference type="EMBL" id="MBH0780229.1"/>
    </source>
</evidence>
<dbReference type="InterPro" id="IPR001926">
    <property type="entry name" value="TrpB-like_PALP"/>
</dbReference>
<dbReference type="InterPro" id="IPR050214">
    <property type="entry name" value="Cys_Synth/Cystath_Beta-Synth"/>
</dbReference>
<dbReference type="AlphaFoldDB" id="A0A931N5U3"/>
<keyword evidence="2" id="KW-0663">Pyridoxal phosphate</keyword>
<reference evidence="4" key="1">
    <citation type="submission" date="2020-11" db="EMBL/GenBank/DDBJ databases">
        <title>Nocardia NEAU-351.nov., a novel actinomycete isolated from the cow dung.</title>
        <authorList>
            <person name="Zhang X."/>
        </authorList>
    </citation>
    <scope>NUCLEOTIDE SEQUENCE</scope>
    <source>
        <strain evidence="4">NEAU-351</strain>
    </source>
</reference>
<comment type="cofactor">
    <cofactor evidence="1">
        <name>pyridoxal 5'-phosphate</name>
        <dbReference type="ChEBI" id="CHEBI:597326"/>
    </cofactor>
</comment>
<protein>
    <submittedName>
        <fullName evidence="4">Pyridoxal-phosphate dependent enzyme</fullName>
    </submittedName>
</protein>
<accession>A0A931N5U3</accession>
<dbReference type="CDD" id="cd01561">
    <property type="entry name" value="CBS_like"/>
    <property type="match status" value="1"/>
</dbReference>
<gene>
    <name evidence="4" type="ORF">IT779_28555</name>
</gene>
<evidence type="ECO:0000313" key="5">
    <source>
        <dbReference type="Proteomes" id="UP000655751"/>
    </source>
</evidence>
<keyword evidence="5" id="KW-1185">Reference proteome</keyword>
<dbReference type="Gene3D" id="3.40.50.1100">
    <property type="match status" value="2"/>
</dbReference>
<dbReference type="Pfam" id="PF00291">
    <property type="entry name" value="PALP"/>
    <property type="match status" value="1"/>
</dbReference>
<evidence type="ECO:0000259" key="3">
    <source>
        <dbReference type="Pfam" id="PF00291"/>
    </source>
</evidence>
<dbReference type="SUPFAM" id="SSF53686">
    <property type="entry name" value="Tryptophan synthase beta subunit-like PLP-dependent enzymes"/>
    <property type="match status" value="1"/>
</dbReference>
<evidence type="ECO:0000256" key="1">
    <source>
        <dbReference type="ARBA" id="ARBA00001933"/>
    </source>
</evidence>
<organism evidence="4 5">
    <name type="scientific">Nocardia bovistercoris</name>
    <dbReference type="NCBI Taxonomy" id="2785916"/>
    <lineage>
        <taxon>Bacteria</taxon>
        <taxon>Bacillati</taxon>
        <taxon>Actinomycetota</taxon>
        <taxon>Actinomycetes</taxon>
        <taxon>Mycobacteriales</taxon>
        <taxon>Nocardiaceae</taxon>
        <taxon>Nocardia</taxon>
    </lineage>
</organism>
<dbReference type="EMBL" id="JADMLG010000014">
    <property type="protein sequence ID" value="MBH0780229.1"/>
    <property type="molecule type" value="Genomic_DNA"/>
</dbReference>
<comment type="caution">
    <text evidence="4">The sequence shown here is derived from an EMBL/GenBank/DDBJ whole genome shotgun (WGS) entry which is preliminary data.</text>
</comment>
<dbReference type="GO" id="GO:1901605">
    <property type="term" value="P:alpha-amino acid metabolic process"/>
    <property type="evidence" value="ECO:0007669"/>
    <property type="project" value="UniProtKB-ARBA"/>
</dbReference>
<name>A0A931N5U3_9NOCA</name>
<dbReference type="InterPro" id="IPR036052">
    <property type="entry name" value="TrpB-like_PALP_sf"/>
</dbReference>
<proteinExistence type="predicted"/>
<feature type="domain" description="Tryptophan synthase beta chain-like PALP" evidence="3">
    <location>
        <begin position="9"/>
        <end position="289"/>
    </location>
</feature>
<sequence>MRGRPDLLRLIGATPVVALPAGLGLDYLAKLESHGVGGMKARAAVAMLTAAIGRGELAPEAPVIESTSGTLGVGLALAGKALGHPTVLVVDDALEPEMRALFAAYGVRLEVVTRPHPVGGWQQARLDRLAELLAATPGAYWPDQYNNPDNARGYAGMALEIVRQVESVDVLVVSVGTGGHSAGLAAALRPHWPRLRIIGVDSVGSRIFGQPARARLMRGLGSSILPRNVAYATFDEVHWVGPTEAAASCRELAGATTIAGGWSTGATALVAAWAARREPSARVLTVFPDGPMRYLRTIYDDRWCAEQGIDGAPVTHPVEIGSSERVEVRGWARCRAVADPRTCEVPA</sequence>
<dbReference type="Proteomes" id="UP000655751">
    <property type="component" value="Unassembled WGS sequence"/>
</dbReference>
<evidence type="ECO:0000256" key="2">
    <source>
        <dbReference type="ARBA" id="ARBA00022898"/>
    </source>
</evidence>
<dbReference type="PANTHER" id="PTHR10314">
    <property type="entry name" value="CYSTATHIONINE BETA-SYNTHASE"/>
    <property type="match status" value="1"/>
</dbReference>